<dbReference type="CDD" id="cd14948">
    <property type="entry name" value="BACON"/>
    <property type="match status" value="1"/>
</dbReference>
<dbReference type="RefSeq" id="WP_004328323.1">
    <property type="nucleotide sequence ID" value="NZ_DS499577.1"/>
</dbReference>
<dbReference type="InterPro" id="IPR013783">
    <property type="entry name" value="Ig-like_fold"/>
</dbReference>
<dbReference type="Pfam" id="PF13306">
    <property type="entry name" value="LRR_5"/>
    <property type="match status" value="3"/>
</dbReference>
<dbReference type="InterPro" id="IPR026906">
    <property type="entry name" value="LRR_5"/>
</dbReference>
<keyword evidence="5" id="KW-1185">Reference proteome</keyword>
<reference evidence="4" key="2">
    <citation type="submission" date="2013-09" db="EMBL/GenBank/DDBJ databases">
        <title>Draft genome sequence of Alistipes putredinis (DSM 17216).</title>
        <authorList>
            <person name="Sudarsanam P."/>
            <person name="Ley R."/>
            <person name="Guruge J."/>
            <person name="Turnbaugh P.J."/>
            <person name="Mahowald M."/>
            <person name="Liep D."/>
            <person name="Gordon J."/>
        </authorList>
    </citation>
    <scope>NUCLEOTIDE SEQUENCE</scope>
    <source>
        <strain evidence="4">DSM 17216</strain>
    </source>
</reference>
<dbReference type="SUPFAM" id="SSF52058">
    <property type="entry name" value="L domain-like"/>
    <property type="match status" value="2"/>
</dbReference>
<dbReference type="AlphaFoldDB" id="B0MYQ6"/>
<evidence type="ECO:0000256" key="1">
    <source>
        <dbReference type="SAM" id="Coils"/>
    </source>
</evidence>
<organism evidence="4 5">
    <name type="scientific">Alistipes putredinis DSM 17216</name>
    <dbReference type="NCBI Taxonomy" id="445970"/>
    <lineage>
        <taxon>Bacteria</taxon>
        <taxon>Pseudomonadati</taxon>
        <taxon>Bacteroidota</taxon>
        <taxon>Bacteroidia</taxon>
        <taxon>Bacteroidales</taxon>
        <taxon>Rikenellaceae</taxon>
        <taxon>Alistipes</taxon>
    </lineage>
</organism>
<dbReference type="InterPro" id="IPR032149">
    <property type="entry name" value="DUF4988"/>
</dbReference>
<dbReference type="eggNOG" id="COG4886">
    <property type="taxonomic scope" value="Bacteria"/>
</dbReference>
<dbReference type="Gene3D" id="3.80.10.10">
    <property type="entry name" value="Ribonuclease Inhibitor"/>
    <property type="match status" value="4"/>
</dbReference>
<feature type="domain" description="DUF4988" evidence="3">
    <location>
        <begin position="144"/>
        <end position="223"/>
    </location>
</feature>
<dbReference type="GeneID" id="73804305"/>
<dbReference type="HOGENOM" id="CLU_338240_0_0_10"/>
<dbReference type="Gene3D" id="3.40.50.12480">
    <property type="match status" value="1"/>
</dbReference>
<comment type="caution">
    <text evidence="4">The sequence shown here is derived from an EMBL/GenBank/DDBJ whole genome shotgun (WGS) entry which is preliminary data.</text>
</comment>
<feature type="coiled-coil region" evidence="1">
    <location>
        <begin position="23"/>
        <end position="64"/>
    </location>
</feature>
<name>B0MYQ6_9BACT</name>
<feature type="region of interest" description="Disordered" evidence="2">
    <location>
        <begin position="127"/>
        <end position="153"/>
    </location>
</feature>
<evidence type="ECO:0000313" key="4">
    <source>
        <dbReference type="EMBL" id="EDS02742.1"/>
    </source>
</evidence>
<keyword evidence="1" id="KW-0175">Coiled coil</keyword>
<feature type="domain" description="DUF4988" evidence="3">
    <location>
        <begin position="26"/>
        <end position="139"/>
    </location>
</feature>
<dbReference type="InterPro" id="IPR024361">
    <property type="entry name" value="BACON"/>
</dbReference>
<gene>
    <name evidence="4" type="ORF">ALIPUT_02273</name>
</gene>
<dbReference type="InterPro" id="IPR032675">
    <property type="entry name" value="LRR_dom_sf"/>
</dbReference>
<dbReference type="OrthoDB" id="1716829at2"/>
<dbReference type="Gene3D" id="2.60.40.10">
    <property type="entry name" value="Immunoglobulins"/>
    <property type="match status" value="1"/>
</dbReference>
<dbReference type="Pfam" id="PF16378">
    <property type="entry name" value="DUF4988"/>
    <property type="match status" value="2"/>
</dbReference>
<accession>B0MYQ6</accession>
<dbReference type="eggNOG" id="COG3209">
    <property type="taxonomic scope" value="Bacteria"/>
</dbReference>
<evidence type="ECO:0000313" key="5">
    <source>
        <dbReference type="Proteomes" id="UP000005819"/>
    </source>
</evidence>
<sequence>MKKLLSLLMCGLLLFGCGDKYDDSALRNDLNDLENRVAKLEELCKQMNTNISSLQKIVEALQDNLSISKVEQISDGYIIHFSDGSTATIKNGKNSEDAPIIGVKKDTDGIYYWTLDGEWLTDEKGNKVKAQGTDGKDGVDGEDGTNGKDGITPQLKIENGRWMLSMDNGKTWTDIGQATGADGTDGEDGVDGKDGTNGIFKSVTEDNDNVYFTLEDDSVITIPKSDNSKFAIAFDTTDIAILNGGESKTISYTITDATKNTVVKAIAQDGWKVKVDATSTDKGTITITAPNPIVESEILVFANDGSYRTVMVSLNCMQGQINIADNSINATSAGGTQEIKLTTNLDYTIEIPEDAQSWLSLAPETRALREDTIVFEVTANEGMQRYTTVALKDEQGKILQTIIFRQLGTCTEVHVETKGELENELAGYDYANIESLKITGVLNDVDFLFIYRMMPNLKNLDIAEVNITALPIQAFYKSTNVENLILPNTLITIGEEMFYQSKLKTVVIPANATTIGNSAFEQCASLISIDIPANVETIGTAVFWGCSSLTTVTFEKGSQLKTIGGGSSYYGAFSYCTALTSIEIPASVETIGASAFKGCSKLATVTFEKESQLKTIGGGYSEPNYYGVFSDCTALTSIEIPASVETIEAAAFKGCSSLATVTFENGSQLKTIGGGSYSSGAFSDCTALTSIEIPASVETIEAAAFKDCSSLTSIEIPASVETIKASAFKGCSSLATVTFENGSQLKTIEGGYPSSGTFADCTALTSIEIPASVETIEAAAFKGCSSLATVTFEKGSQLKTIGGGGSSYYGAFGQLKNLMTVDMSACTQVKTIGESAFDGDSELRLFKIGTETPPTCGRDAFSGINPYSVLKVPSGCADAYKAKSGWNNFASITGLDE</sequence>
<dbReference type="InterPro" id="IPR053139">
    <property type="entry name" value="Surface_bspA-like"/>
</dbReference>
<dbReference type="PANTHER" id="PTHR45661:SF3">
    <property type="entry name" value="IG-LIKE DOMAIN-CONTAINING PROTEIN"/>
    <property type="match status" value="1"/>
</dbReference>
<dbReference type="Proteomes" id="UP000005819">
    <property type="component" value="Unassembled WGS sequence"/>
</dbReference>
<dbReference type="PANTHER" id="PTHR45661">
    <property type="entry name" value="SURFACE ANTIGEN"/>
    <property type="match status" value="1"/>
</dbReference>
<proteinExistence type="predicted"/>
<dbReference type="EMBL" id="ABFK02000020">
    <property type="protein sequence ID" value="EDS02742.1"/>
    <property type="molecule type" value="Genomic_DNA"/>
</dbReference>
<evidence type="ECO:0000256" key="2">
    <source>
        <dbReference type="SAM" id="MobiDB-lite"/>
    </source>
</evidence>
<reference evidence="4" key="1">
    <citation type="submission" date="2007-10" db="EMBL/GenBank/DDBJ databases">
        <authorList>
            <person name="Fulton L."/>
            <person name="Clifton S."/>
            <person name="Fulton B."/>
            <person name="Xu J."/>
            <person name="Minx P."/>
            <person name="Pepin K.H."/>
            <person name="Johnson M."/>
            <person name="Thiruvilangam P."/>
            <person name="Bhonagiri V."/>
            <person name="Nash W.E."/>
            <person name="Mardis E.R."/>
            <person name="Wilson R.K."/>
        </authorList>
    </citation>
    <scope>NUCLEOTIDE SEQUENCE [LARGE SCALE GENOMIC DNA]</scope>
    <source>
        <strain evidence="4">DSM 17216</strain>
    </source>
</reference>
<protein>
    <recommendedName>
        <fullName evidence="3">DUF4988 domain-containing protein</fullName>
    </recommendedName>
</protein>
<evidence type="ECO:0000259" key="3">
    <source>
        <dbReference type="Pfam" id="PF16378"/>
    </source>
</evidence>
<dbReference type="PROSITE" id="PS51257">
    <property type="entry name" value="PROKAR_LIPOPROTEIN"/>
    <property type="match status" value="1"/>
</dbReference>